<feature type="coiled-coil region" evidence="1">
    <location>
        <begin position="165"/>
        <end position="238"/>
    </location>
</feature>
<dbReference type="Proteomes" id="UP000091820">
    <property type="component" value="Unassembled WGS sequence"/>
</dbReference>
<dbReference type="VEuPathDB" id="VectorBase:GBRI034808"/>
<reference evidence="3" key="1">
    <citation type="submission" date="2014-03" db="EMBL/GenBank/DDBJ databases">
        <authorList>
            <person name="Aksoy S."/>
            <person name="Warren W."/>
            <person name="Wilson R.K."/>
        </authorList>
    </citation>
    <scope>NUCLEOTIDE SEQUENCE [LARGE SCALE GENOMIC DNA]</scope>
    <source>
        <strain evidence="3">IAEA</strain>
    </source>
</reference>
<proteinExistence type="predicted"/>
<evidence type="ECO:0000313" key="2">
    <source>
        <dbReference type="EnsemblMetazoa" id="GBRI034808-PA"/>
    </source>
</evidence>
<evidence type="ECO:0000313" key="3">
    <source>
        <dbReference type="Proteomes" id="UP000091820"/>
    </source>
</evidence>
<accession>A0A1A9WWA2</accession>
<dbReference type="InterPro" id="IPR026728">
    <property type="entry name" value="BLTP3A/B"/>
</dbReference>
<name>A0A1A9WWA2_9MUSC</name>
<dbReference type="AlphaFoldDB" id="A0A1A9WWA2"/>
<dbReference type="EnsemblMetazoa" id="GBRI034808-RA">
    <property type="protein sequence ID" value="GBRI034808-PA"/>
    <property type="gene ID" value="GBRI034808"/>
</dbReference>
<keyword evidence="3" id="KW-1185">Reference proteome</keyword>
<reference evidence="2" key="2">
    <citation type="submission" date="2020-05" db="UniProtKB">
        <authorList>
            <consortium name="EnsemblMetazoa"/>
        </authorList>
    </citation>
    <scope>IDENTIFICATION</scope>
    <source>
        <strain evidence="2">IAEA</strain>
    </source>
</reference>
<sequence>MAPYNPEAPPCLRLRLEESLKPPPKENNGHVLDKKSIESWLKQNADIRINDLCLVVNMSTIIGLADLAEDEIIASNTLPLNITLENVRINLIEDRPPVNITSPGPVPLNLAIGRMHVKRDKNGILHIQPIETNLNEMAASNYPLTAALFRQPDTMQRERERDRELLSLQLIMQQIKLENDNLRKQLQNAKDNSENYRQKTKQETDALRSYLKAAQDDINILLEEKKALLDTIRSLQLQVTTLNVTKKSEGNSSSISCAPRDYALYSSHTKDDLKQN</sequence>
<protein>
    <submittedName>
        <fullName evidence="2">Uncharacterized protein</fullName>
    </submittedName>
</protein>
<dbReference type="PANTHER" id="PTHR22774:SF11">
    <property type="entry name" value="CHOREIN N-TERMINAL DOMAIN-CONTAINING PROTEIN"/>
    <property type="match status" value="1"/>
</dbReference>
<dbReference type="Pfam" id="PF24917">
    <property type="entry name" value="BLTP3A_B"/>
    <property type="match status" value="1"/>
</dbReference>
<keyword evidence="1" id="KW-0175">Coiled coil</keyword>
<organism evidence="2 3">
    <name type="scientific">Glossina brevipalpis</name>
    <dbReference type="NCBI Taxonomy" id="37001"/>
    <lineage>
        <taxon>Eukaryota</taxon>
        <taxon>Metazoa</taxon>
        <taxon>Ecdysozoa</taxon>
        <taxon>Arthropoda</taxon>
        <taxon>Hexapoda</taxon>
        <taxon>Insecta</taxon>
        <taxon>Pterygota</taxon>
        <taxon>Neoptera</taxon>
        <taxon>Endopterygota</taxon>
        <taxon>Diptera</taxon>
        <taxon>Brachycera</taxon>
        <taxon>Muscomorpha</taxon>
        <taxon>Hippoboscoidea</taxon>
        <taxon>Glossinidae</taxon>
        <taxon>Glossina</taxon>
    </lineage>
</organism>
<evidence type="ECO:0000256" key="1">
    <source>
        <dbReference type="SAM" id="Coils"/>
    </source>
</evidence>
<dbReference type="PANTHER" id="PTHR22774">
    <property type="entry name" value="CHOREIN N-TERMINAL DOMAIN-CONTAINING PROTEIN"/>
    <property type="match status" value="1"/>
</dbReference>